<evidence type="ECO:0000259" key="15">
    <source>
        <dbReference type="Pfam" id="PF06415"/>
    </source>
</evidence>
<dbReference type="KEGG" id="mamp:MAMA39_03620"/>
<dbReference type="InterPro" id="IPR005995">
    <property type="entry name" value="Pgm_bpd_ind"/>
</dbReference>
<dbReference type="UniPathway" id="UPA00109">
    <property type="reaction ID" value="UER00186"/>
</dbReference>
<feature type="domain" description="BPG-independent PGAM N-terminal" evidence="15">
    <location>
        <begin position="85"/>
        <end position="298"/>
    </location>
</feature>
<sequence>MACNNRKVLLMILDGYGVCKEVKGNAVLNAKTPHLDRLQSAEFPHTLLAASGQAVGLPEGQIGNSEVGHLNIGAGRIIYTGLSLINKAISDHSFYENLALNQAVAHTKKHDSKLHVMGLVSHGGVHSLLNHIVATLKLAHQASVRTVLHIFGDGRDVPPESLLHDLEQLLPTLKELNVTIGMISGRYYAMDRDQRWERIDLAYDALLHGAQITFNDPIQYIKESYAKNESDEFIKPATNAVTDLQTITLQDHDAVVFANFRPDRARQLSHYIYGSNYYQVQPKMRRDGLFFVTMMQYEGIVPSAVAFPPETFKNTLGEVIANAGLKQLRISETEKYAHVTFFFDGGKEVDYPKETKNLIPSNRSVPTYDLVPQMSCKEITDALLPTLGKYELTVLNYANPDMVGHTGKYLPTVQALEMLDVQIGRVIDACIQNNVTLFFTADHGNAEVMLDDKNEPVTKHSTNPVPFTCTDKNIKLLDGGKLANVAPTILDYMEIEIPKEMDEKSILVKNN</sequence>
<feature type="binding site" evidence="9 12">
    <location>
        <begin position="261"/>
        <end position="264"/>
    </location>
    <ligand>
        <name>substrate</name>
    </ligand>
</feature>
<evidence type="ECO:0000256" key="8">
    <source>
        <dbReference type="ARBA" id="ARBA00023235"/>
    </source>
</evidence>
<evidence type="ECO:0000256" key="13">
    <source>
        <dbReference type="PIRSR" id="PIRSR001492-3"/>
    </source>
</evidence>
<feature type="binding site" evidence="9 13">
    <location>
        <position position="14"/>
    </location>
    <ligand>
        <name>Mn(2+)</name>
        <dbReference type="ChEBI" id="CHEBI:29035"/>
        <label>2</label>
    </ligand>
</feature>
<comment type="subunit">
    <text evidence="9">Monomer.</text>
</comment>
<dbReference type="InterPro" id="IPR017850">
    <property type="entry name" value="Alkaline_phosphatase_core_sf"/>
</dbReference>
<dbReference type="RefSeq" id="WP_343251828.1">
    <property type="nucleotide sequence ID" value="NZ_HG937516.1"/>
</dbReference>
<feature type="binding site" evidence="9 12">
    <location>
        <position position="335"/>
    </location>
    <ligand>
        <name>substrate</name>
    </ligand>
</feature>
<dbReference type="GO" id="GO:0006096">
    <property type="term" value="P:glycolytic process"/>
    <property type="evidence" value="ECO:0007669"/>
    <property type="project" value="UniProtKB-UniRule"/>
</dbReference>
<dbReference type="Pfam" id="PF01676">
    <property type="entry name" value="Metalloenzyme"/>
    <property type="match status" value="1"/>
</dbReference>
<keyword evidence="6 9" id="KW-0324">Glycolysis</keyword>
<name>A0A292IIU6_9MOLU</name>
<dbReference type="Gene3D" id="3.40.1450.10">
    <property type="entry name" value="BPG-independent phosphoglycerate mutase, domain B"/>
    <property type="match status" value="1"/>
</dbReference>
<feature type="binding site" evidence="9 13">
    <location>
        <position position="443"/>
    </location>
    <ligand>
        <name>Mn(2+)</name>
        <dbReference type="ChEBI" id="CHEBI:29035"/>
        <label>2</label>
    </ligand>
</feature>
<dbReference type="NCBIfam" id="TIGR01307">
    <property type="entry name" value="pgm_bpd_ind"/>
    <property type="match status" value="1"/>
</dbReference>
<feature type="binding site" evidence="9 13">
    <location>
        <position position="442"/>
    </location>
    <ligand>
        <name>Mn(2+)</name>
        <dbReference type="ChEBI" id="CHEBI:29035"/>
        <label>2</label>
    </ligand>
</feature>
<dbReference type="InterPro" id="IPR036646">
    <property type="entry name" value="PGAM_B_sf"/>
</dbReference>
<dbReference type="Proteomes" id="UP000261764">
    <property type="component" value="Chromosome I"/>
</dbReference>
<dbReference type="CDD" id="cd16010">
    <property type="entry name" value="iPGM"/>
    <property type="match status" value="1"/>
</dbReference>
<dbReference type="GO" id="GO:0006007">
    <property type="term" value="P:glucose catabolic process"/>
    <property type="evidence" value="ECO:0007669"/>
    <property type="project" value="InterPro"/>
</dbReference>
<feature type="domain" description="Metalloenzyme" evidence="14">
    <location>
        <begin position="7"/>
        <end position="496"/>
    </location>
</feature>
<dbReference type="Gene3D" id="3.40.720.10">
    <property type="entry name" value="Alkaline Phosphatase, subunit A"/>
    <property type="match status" value="1"/>
</dbReference>
<reference evidence="16 17" key="1">
    <citation type="journal article" date="2015" name="Clin. Infect. Dis.">
        <title>Genomic Investigations unmask Mycoplasma amphoriforme, a new respiratory pathogen.</title>
        <authorList>
            <person name="Gillespie S.H."/>
            <person name="Ling C.L."/>
            <person name="Oravcova K."/>
            <person name="Pinheiro M."/>
            <person name="Wells L."/>
            <person name="Bryant J.M."/>
            <person name="McHugh T.D."/>
            <person name="Bebear C."/>
            <person name="Webster D."/>
            <person name="Harris S.R."/>
            <person name="Seth-Smith H.M."/>
            <person name="Thomson N.R."/>
        </authorList>
    </citation>
    <scope>NUCLEOTIDE SEQUENCE [LARGE SCALE GENOMIC DNA]</scope>
    <source>
        <strain evidence="16 17">A39</strain>
    </source>
</reference>
<dbReference type="Pfam" id="PF06415">
    <property type="entry name" value="iPGM_N"/>
    <property type="match status" value="1"/>
</dbReference>
<gene>
    <name evidence="9" type="primary">gpmI</name>
    <name evidence="16" type="ORF">MAMA39_03620</name>
</gene>
<evidence type="ECO:0000259" key="14">
    <source>
        <dbReference type="Pfam" id="PF01676"/>
    </source>
</evidence>
<dbReference type="FunFam" id="3.40.1450.10:FF:000002">
    <property type="entry name" value="2,3-bisphosphoglycerate-independent phosphoglycerate mutase"/>
    <property type="match status" value="1"/>
</dbReference>
<evidence type="ECO:0000256" key="5">
    <source>
        <dbReference type="ARBA" id="ARBA00022723"/>
    </source>
</evidence>
<organism evidence="16 17">
    <name type="scientific">Mycoplasma amphoriforme A39</name>
    <dbReference type="NCBI Taxonomy" id="572419"/>
    <lineage>
        <taxon>Bacteria</taxon>
        <taxon>Bacillati</taxon>
        <taxon>Mycoplasmatota</taxon>
        <taxon>Mollicutes</taxon>
        <taxon>Mycoplasmataceae</taxon>
        <taxon>Mycoplasma</taxon>
    </lineage>
</organism>
<feature type="binding site" evidence="9 13">
    <location>
        <position position="65"/>
    </location>
    <ligand>
        <name>Mn(2+)</name>
        <dbReference type="ChEBI" id="CHEBI:29035"/>
        <label>2</label>
    </ligand>
</feature>
<keyword evidence="5 9" id="KW-0479">Metal-binding</keyword>
<evidence type="ECO:0000256" key="11">
    <source>
        <dbReference type="PIRSR" id="PIRSR001492-1"/>
    </source>
</evidence>
<dbReference type="SUPFAM" id="SSF64158">
    <property type="entry name" value="2,3-Bisphosphoglycerate-independent phosphoglycerate mutase, substrate-binding domain"/>
    <property type="match status" value="1"/>
</dbReference>
<dbReference type="PANTHER" id="PTHR31637">
    <property type="entry name" value="2,3-BISPHOSPHOGLYCERATE-INDEPENDENT PHOSPHOGLYCERATE MUTASE"/>
    <property type="match status" value="1"/>
</dbReference>
<dbReference type="GO" id="GO:0030145">
    <property type="term" value="F:manganese ion binding"/>
    <property type="evidence" value="ECO:0007669"/>
    <property type="project" value="UniProtKB-UniRule"/>
</dbReference>
<dbReference type="EMBL" id="HG937516">
    <property type="protein sequence ID" value="CDN40482.1"/>
    <property type="molecule type" value="Genomic_DNA"/>
</dbReference>
<evidence type="ECO:0000313" key="17">
    <source>
        <dbReference type="Proteomes" id="UP000261764"/>
    </source>
</evidence>
<accession>A0A292IIU6</accession>
<dbReference type="HAMAP" id="MF_01038">
    <property type="entry name" value="GpmI"/>
    <property type="match status" value="1"/>
</dbReference>
<keyword evidence="17" id="KW-1185">Reference proteome</keyword>
<comment type="catalytic activity">
    <reaction evidence="1 9">
        <text>(2R)-2-phosphoglycerate = (2R)-3-phosphoglycerate</text>
        <dbReference type="Rhea" id="RHEA:15901"/>
        <dbReference type="ChEBI" id="CHEBI:58272"/>
        <dbReference type="ChEBI" id="CHEBI:58289"/>
        <dbReference type="EC" id="5.4.2.12"/>
    </reaction>
</comment>
<dbReference type="GO" id="GO:0004619">
    <property type="term" value="F:phosphoglycerate mutase activity"/>
    <property type="evidence" value="ECO:0007669"/>
    <property type="project" value="UniProtKB-UniRule"/>
</dbReference>
<dbReference type="EC" id="5.4.2.12" evidence="9 10"/>
<comment type="cofactor">
    <cofactor evidence="9">
        <name>Mn(2+)</name>
        <dbReference type="ChEBI" id="CHEBI:29035"/>
    </cofactor>
    <text evidence="9">Binds 2 manganese ions per subunit.</text>
</comment>
<dbReference type="InterPro" id="IPR006124">
    <property type="entry name" value="Metalloenzyme"/>
</dbReference>
<dbReference type="GO" id="GO:0005829">
    <property type="term" value="C:cytosol"/>
    <property type="evidence" value="ECO:0007669"/>
    <property type="project" value="TreeGrafter"/>
</dbReference>
<dbReference type="SUPFAM" id="SSF53649">
    <property type="entry name" value="Alkaline phosphatase-like"/>
    <property type="match status" value="1"/>
</dbReference>
<dbReference type="PIRSF" id="PIRSF001492">
    <property type="entry name" value="IPGAM"/>
    <property type="match status" value="1"/>
</dbReference>
<feature type="binding site" evidence="9 12">
    <location>
        <position position="186"/>
    </location>
    <ligand>
        <name>substrate</name>
    </ligand>
</feature>
<evidence type="ECO:0000313" key="16">
    <source>
        <dbReference type="EMBL" id="CDN40482.1"/>
    </source>
</evidence>
<comment type="function">
    <text evidence="2 9">Catalyzes the interconversion of 2-phosphoglycerate and 3-phosphoglycerate.</text>
</comment>
<proteinExistence type="inferred from homology"/>
<evidence type="ECO:0000256" key="1">
    <source>
        <dbReference type="ARBA" id="ARBA00000370"/>
    </source>
</evidence>
<feature type="binding site" evidence="9 13">
    <location>
        <position position="460"/>
    </location>
    <ligand>
        <name>Mn(2+)</name>
        <dbReference type="ChEBI" id="CHEBI:29035"/>
        <label>1</label>
    </ligand>
</feature>
<dbReference type="AlphaFoldDB" id="A0A292IIU6"/>
<evidence type="ECO:0000256" key="10">
    <source>
        <dbReference type="NCBIfam" id="TIGR01307"/>
    </source>
</evidence>
<evidence type="ECO:0000256" key="12">
    <source>
        <dbReference type="PIRSR" id="PIRSR001492-2"/>
    </source>
</evidence>
<evidence type="ECO:0000256" key="9">
    <source>
        <dbReference type="HAMAP-Rule" id="MF_01038"/>
    </source>
</evidence>
<comment type="pathway">
    <text evidence="3 9">Carbohydrate degradation; glycolysis; pyruvate from D-glyceraldehyde 3-phosphate: step 3/5.</text>
</comment>
<feature type="active site" description="Phosphoserine intermediate" evidence="9 11">
    <location>
        <position position="65"/>
    </location>
</feature>
<feature type="binding site" evidence="9 13">
    <location>
        <position position="405"/>
    </location>
    <ligand>
        <name>Mn(2+)</name>
        <dbReference type="ChEBI" id="CHEBI:29035"/>
        <label>1</label>
    </ligand>
</feature>
<comment type="similarity">
    <text evidence="4 9">Belongs to the BPG-independent phosphoglycerate mutase family.</text>
</comment>
<evidence type="ECO:0000256" key="7">
    <source>
        <dbReference type="ARBA" id="ARBA00023211"/>
    </source>
</evidence>
<evidence type="ECO:0000256" key="4">
    <source>
        <dbReference type="ARBA" id="ARBA00008819"/>
    </source>
</evidence>
<feature type="binding site" evidence="9 12">
    <location>
        <position position="192"/>
    </location>
    <ligand>
        <name>substrate</name>
    </ligand>
</feature>
<keyword evidence="8 9" id="KW-0413">Isomerase</keyword>
<feature type="binding site" evidence="9 12">
    <location>
        <begin position="155"/>
        <end position="156"/>
    </location>
    <ligand>
        <name>substrate</name>
    </ligand>
</feature>
<feature type="binding site" evidence="9 13">
    <location>
        <position position="401"/>
    </location>
    <ligand>
        <name>Mn(2+)</name>
        <dbReference type="ChEBI" id="CHEBI:29035"/>
        <label>1</label>
    </ligand>
</feature>
<evidence type="ECO:0000256" key="3">
    <source>
        <dbReference type="ARBA" id="ARBA00004798"/>
    </source>
</evidence>
<dbReference type="InterPro" id="IPR011258">
    <property type="entry name" value="BPG-indep_PGM_N"/>
</dbReference>
<evidence type="ECO:0000256" key="2">
    <source>
        <dbReference type="ARBA" id="ARBA00002315"/>
    </source>
</evidence>
<feature type="binding site" evidence="9 12">
    <location>
        <position position="126"/>
    </location>
    <ligand>
        <name>substrate</name>
    </ligand>
</feature>
<evidence type="ECO:0000256" key="6">
    <source>
        <dbReference type="ARBA" id="ARBA00023152"/>
    </source>
</evidence>
<keyword evidence="7 9" id="KW-0464">Manganese</keyword>
<dbReference type="PANTHER" id="PTHR31637:SF0">
    <property type="entry name" value="2,3-BISPHOSPHOGLYCERATE-INDEPENDENT PHOSPHOGLYCERATE MUTASE"/>
    <property type="match status" value="1"/>
</dbReference>
<protein>
    <recommendedName>
        <fullName evidence="9 10">2,3-bisphosphoglycerate-independent phosphoglycerate mutase</fullName>
        <shortName evidence="9">BPG-independent PGAM</shortName>
        <shortName evidence="9">Phosphoglyceromutase</shortName>
        <shortName evidence="9">iPGM</shortName>
        <ecNumber evidence="9 10">5.4.2.12</ecNumber>
    </recommendedName>
</protein>